<comment type="caution">
    <text evidence="9">The sequence shown here is derived from an EMBL/GenBank/DDBJ whole genome shotgun (WGS) entry which is preliminary data.</text>
</comment>
<dbReference type="InterPro" id="IPR050131">
    <property type="entry name" value="Peptidase_S8_subtilisin-like"/>
</dbReference>
<keyword evidence="3 5" id="KW-0378">Hydrolase</keyword>
<dbReference type="EMBL" id="JXAK01000008">
    <property type="protein sequence ID" value="KIL41500.1"/>
    <property type="molecule type" value="Genomic_DNA"/>
</dbReference>
<keyword evidence="4 5" id="KW-0720">Serine protease</keyword>
<dbReference type="Pfam" id="PF00082">
    <property type="entry name" value="Peptidase_S8"/>
    <property type="match status" value="1"/>
</dbReference>
<sequence length="495" mass="51955">MKSKLTVTLACSVALSAVLFGATGYSKPAQQQNAAADTAARSYLIAFTGSLPANYGDTIAKAGGQVVRAMPELGGLEVRSADPGFLTNLKSVKGIQAANLELSHKLTDGLSEPAAADGQPVTDIPQDSPTFWPYQWDMQRLTHNGDSYKLETGGTTLPDGTVKHKAVVGVIDSGIDSNHPDLKRNFLGGMNFVPAGVDDSEKGDPADIRDREGHGTHVAGSIAANGRLKGVGPDLGIRSYRVFPEAGSAPTSWITAAIVQAANDKVDVINMSIGGFDAISRYTFQGEGSYSDVADLLLWKRAVRYAVDHNVTVVAAAGNETLNLSNPTDITDYMNAAYGDLGLTFRGASKEVPGQTPGVITVSSSIKWSTDQIAFYSNYGASAIDVAAPGGDNGPVYAATGDLSKRDFHFRSLSTYPTYLAPYFTSNLTGYALMHGTSMASPKVAGIAALVKAAHPDFNPSQVAARIRQTSLDYGKPGQDALFGSGEANAYTALK</sequence>
<dbReference type="InterPro" id="IPR023828">
    <property type="entry name" value="Peptidase_S8_Ser-AS"/>
</dbReference>
<evidence type="ECO:0000256" key="5">
    <source>
        <dbReference type="PROSITE-ProRule" id="PRU01240"/>
    </source>
</evidence>
<dbReference type="PRINTS" id="PR00723">
    <property type="entry name" value="SUBTILISIN"/>
</dbReference>
<feature type="active site" description="Charge relay system" evidence="5">
    <location>
        <position position="214"/>
    </location>
</feature>
<dbReference type="PANTHER" id="PTHR43806:SF11">
    <property type="entry name" value="CEREVISIN-RELATED"/>
    <property type="match status" value="1"/>
</dbReference>
<dbReference type="InterPro" id="IPR015500">
    <property type="entry name" value="Peptidase_S8_subtilisin-rel"/>
</dbReference>
<gene>
    <name evidence="9" type="ORF">SD70_06355</name>
</gene>
<dbReference type="InterPro" id="IPR022398">
    <property type="entry name" value="Peptidase_S8_His-AS"/>
</dbReference>
<dbReference type="CDD" id="cd07482">
    <property type="entry name" value="Peptidases_S8_Lantibiotic_specific_protease"/>
    <property type="match status" value="1"/>
</dbReference>
<evidence type="ECO:0000256" key="6">
    <source>
        <dbReference type="RuleBase" id="RU003355"/>
    </source>
</evidence>
<keyword evidence="2 5" id="KW-0645">Protease</keyword>
<dbReference type="PROSITE" id="PS00136">
    <property type="entry name" value="SUBTILASE_ASP"/>
    <property type="match status" value="1"/>
</dbReference>
<dbReference type="PROSITE" id="PS51892">
    <property type="entry name" value="SUBTILASE"/>
    <property type="match status" value="1"/>
</dbReference>
<keyword evidence="10" id="KW-1185">Reference proteome</keyword>
<dbReference type="Proteomes" id="UP000031967">
    <property type="component" value="Unassembled WGS sequence"/>
</dbReference>
<proteinExistence type="inferred from homology"/>
<dbReference type="PRINTS" id="PR01779">
    <property type="entry name" value="LANTIPROCESS"/>
</dbReference>
<keyword evidence="7" id="KW-0732">Signal</keyword>
<feature type="active site" description="Charge relay system" evidence="5">
    <location>
        <position position="438"/>
    </location>
</feature>
<evidence type="ECO:0000256" key="2">
    <source>
        <dbReference type="ARBA" id="ARBA00022670"/>
    </source>
</evidence>
<evidence type="ECO:0000313" key="9">
    <source>
        <dbReference type="EMBL" id="KIL41500.1"/>
    </source>
</evidence>
<evidence type="ECO:0000259" key="8">
    <source>
        <dbReference type="Pfam" id="PF00082"/>
    </source>
</evidence>
<dbReference type="InterPro" id="IPR008357">
    <property type="entry name" value="Lanit_process"/>
</dbReference>
<dbReference type="InterPro" id="IPR036852">
    <property type="entry name" value="Peptidase_S8/S53_dom_sf"/>
</dbReference>
<protein>
    <submittedName>
        <fullName evidence="9">Peptidase</fullName>
    </submittedName>
</protein>
<feature type="chain" id="PRO_5045949900" evidence="7">
    <location>
        <begin position="22"/>
        <end position="495"/>
    </location>
</feature>
<accession>A0ABR5ALV0</accession>
<evidence type="ECO:0000256" key="1">
    <source>
        <dbReference type="ARBA" id="ARBA00011073"/>
    </source>
</evidence>
<evidence type="ECO:0000256" key="3">
    <source>
        <dbReference type="ARBA" id="ARBA00022801"/>
    </source>
</evidence>
<feature type="domain" description="Peptidase S8/S53" evidence="8">
    <location>
        <begin position="165"/>
        <end position="486"/>
    </location>
</feature>
<dbReference type="PANTHER" id="PTHR43806">
    <property type="entry name" value="PEPTIDASE S8"/>
    <property type="match status" value="1"/>
</dbReference>
<dbReference type="SUPFAM" id="SSF52743">
    <property type="entry name" value="Subtilisin-like"/>
    <property type="match status" value="1"/>
</dbReference>
<dbReference type="RefSeq" id="WP_041046784.1">
    <property type="nucleotide sequence ID" value="NZ_JXAK01000008.1"/>
</dbReference>
<organism evidence="9 10">
    <name type="scientific">Gordoniibacillus kamchatkensis</name>
    <dbReference type="NCBI Taxonomy" id="1590651"/>
    <lineage>
        <taxon>Bacteria</taxon>
        <taxon>Bacillati</taxon>
        <taxon>Bacillota</taxon>
        <taxon>Bacilli</taxon>
        <taxon>Bacillales</taxon>
        <taxon>Paenibacillaceae</taxon>
        <taxon>Gordoniibacillus</taxon>
    </lineage>
</organism>
<dbReference type="Gene3D" id="3.40.50.200">
    <property type="entry name" value="Peptidase S8/S53 domain"/>
    <property type="match status" value="1"/>
</dbReference>
<feature type="signal peptide" evidence="7">
    <location>
        <begin position="1"/>
        <end position="21"/>
    </location>
</feature>
<evidence type="ECO:0000256" key="4">
    <source>
        <dbReference type="ARBA" id="ARBA00022825"/>
    </source>
</evidence>
<dbReference type="PROSITE" id="PS00138">
    <property type="entry name" value="SUBTILASE_SER"/>
    <property type="match status" value="1"/>
</dbReference>
<dbReference type="InterPro" id="IPR023827">
    <property type="entry name" value="Peptidase_S8_Asp-AS"/>
</dbReference>
<dbReference type="InterPro" id="IPR000209">
    <property type="entry name" value="Peptidase_S8/S53_dom"/>
</dbReference>
<evidence type="ECO:0000313" key="10">
    <source>
        <dbReference type="Proteomes" id="UP000031967"/>
    </source>
</evidence>
<feature type="active site" description="Charge relay system" evidence="5">
    <location>
        <position position="172"/>
    </location>
</feature>
<comment type="similarity">
    <text evidence="1 5 6">Belongs to the peptidase S8 family.</text>
</comment>
<name>A0ABR5ALV0_9BACL</name>
<reference evidence="9 10" key="1">
    <citation type="submission" date="2014-12" db="EMBL/GenBank/DDBJ databases">
        <title>Draft genome sequence of Paenibacillus kamchatkensis strain B-2647.</title>
        <authorList>
            <person name="Karlyshev A.V."/>
            <person name="Kudryashova E.B."/>
        </authorList>
    </citation>
    <scope>NUCLEOTIDE SEQUENCE [LARGE SCALE GENOMIC DNA]</scope>
    <source>
        <strain evidence="9 10">VKM B-2647</strain>
    </source>
</reference>
<dbReference type="PROSITE" id="PS00137">
    <property type="entry name" value="SUBTILASE_HIS"/>
    <property type="match status" value="1"/>
</dbReference>
<evidence type="ECO:0000256" key="7">
    <source>
        <dbReference type="SAM" id="SignalP"/>
    </source>
</evidence>